<dbReference type="AlphaFoldDB" id="A0AAD9XAS9"/>
<dbReference type="InterPro" id="IPR018289">
    <property type="entry name" value="MULE_transposase_dom"/>
</dbReference>
<accession>A0AAD9XAS9</accession>
<feature type="domain" description="MULE transposase" evidence="1">
    <location>
        <begin position="26"/>
        <end position="120"/>
    </location>
</feature>
<dbReference type="Proteomes" id="UP001280121">
    <property type="component" value="Unassembled WGS sequence"/>
</dbReference>
<sequence>MKQEFLYFFMSIGASLRGFRTCMHPVIAVDGTHLKRQFGGIMFVATVQDGNEHVYPIAIEYDDSENNLSWEWLLDCLKGSLGHIDDLVFISDRHASKETRIFEVFPYATYTICCWHFSKNIKKRYHRKDVAVIMDKAVRVYTELKYNRHMKELRNLHYNGYDYINDVSPHRWSRVHCPKKRYRVMTTNGTKCINSCLKFA</sequence>
<reference evidence="2" key="1">
    <citation type="journal article" date="2023" name="Plant J.">
        <title>Genome sequences and population genomics provide insights into the demographic history, inbreeding, and mutation load of two 'living fossil' tree species of Dipteronia.</title>
        <authorList>
            <person name="Feng Y."/>
            <person name="Comes H.P."/>
            <person name="Chen J."/>
            <person name="Zhu S."/>
            <person name="Lu R."/>
            <person name="Zhang X."/>
            <person name="Li P."/>
            <person name="Qiu J."/>
            <person name="Olsen K.M."/>
            <person name="Qiu Y."/>
        </authorList>
    </citation>
    <scope>NUCLEOTIDE SEQUENCE</scope>
    <source>
        <strain evidence="2">KIB01</strain>
    </source>
</reference>
<protein>
    <recommendedName>
        <fullName evidence="1">MULE transposase domain-containing protein</fullName>
    </recommendedName>
</protein>
<evidence type="ECO:0000313" key="3">
    <source>
        <dbReference type="Proteomes" id="UP001280121"/>
    </source>
</evidence>
<dbReference type="EMBL" id="JANJYI010000003">
    <property type="protein sequence ID" value="KAK2655949.1"/>
    <property type="molecule type" value="Genomic_DNA"/>
</dbReference>
<organism evidence="2 3">
    <name type="scientific">Dipteronia dyeriana</name>
    <dbReference type="NCBI Taxonomy" id="168575"/>
    <lineage>
        <taxon>Eukaryota</taxon>
        <taxon>Viridiplantae</taxon>
        <taxon>Streptophyta</taxon>
        <taxon>Embryophyta</taxon>
        <taxon>Tracheophyta</taxon>
        <taxon>Spermatophyta</taxon>
        <taxon>Magnoliopsida</taxon>
        <taxon>eudicotyledons</taxon>
        <taxon>Gunneridae</taxon>
        <taxon>Pentapetalae</taxon>
        <taxon>rosids</taxon>
        <taxon>malvids</taxon>
        <taxon>Sapindales</taxon>
        <taxon>Sapindaceae</taxon>
        <taxon>Hippocastanoideae</taxon>
        <taxon>Acereae</taxon>
        <taxon>Dipteronia</taxon>
    </lineage>
</organism>
<name>A0AAD9XAS9_9ROSI</name>
<gene>
    <name evidence="2" type="ORF">Ddye_009001</name>
</gene>
<dbReference type="PANTHER" id="PTHR31973:SF187">
    <property type="entry name" value="MUTATOR TRANSPOSASE MUDRA PROTEIN"/>
    <property type="match status" value="1"/>
</dbReference>
<evidence type="ECO:0000313" key="2">
    <source>
        <dbReference type="EMBL" id="KAK2655949.1"/>
    </source>
</evidence>
<dbReference type="Pfam" id="PF10551">
    <property type="entry name" value="MULE"/>
    <property type="match status" value="1"/>
</dbReference>
<dbReference type="PANTHER" id="PTHR31973">
    <property type="entry name" value="POLYPROTEIN, PUTATIVE-RELATED"/>
    <property type="match status" value="1"/>
</dbReference>
<comment type="caution">
    <text evidence="2">The sequence shown here is derived from an EMBL/GenBank/DDBJ whole genome shotgun (WGS) entry which is preliminary data.</text>
</comment>
<proteinExistence type="predicted"/>
<keyword evidence="3" id="KW-1185">Reference proteome</keyword>
<evidence type="ECO:0000259" key="1">
    <source>
        <dbReference type="Pfam" id="PF10551"/>
    </source>
</evidence>